<dbReference type="SUPFAM" id="SSF48208">
    <property type="entry name" value="Six-hairpin glycosidases"/>
    <property type="match status" value="1"/>
</dbReference>
<dbReference type="GO" id="GO:0005975">
    <property type="term" value="P:carbohydrate metabolic process"/>
    <property type="evidence" value="ECO:0007669"/>
    <property type="project" value="InterPro"/>
</dbReference>
<dbReference type="AlphaFoldDB" id="A0A6G4U0N7"/>
<evidence type="ECO:0000313" key="1">
    <source>
        <dbReference type="EMBL" id="NGN65320.1"/>
    </source>
</evidence>
<dbReference type="RefSeq" id="WP_165237635.1">
    <property type="nucleotide sequence ID" value="NZ_JAAKZV010000058.1"/>
</dbReference>
<name>A0A6G4U0N7_9ACTN</name>
<proteinExistence type="predicted"/>
<dbReference type="Proteomes" id="UP000481583">
    <property type="component" value="Unassembled WGS sequence"/>
</dbReference>
<protein>
    <submittedName>
        <fullName evidence="1">Uncharacterized protein</fullName>
    </submittedName>
</protein>
<evidence type="ECO:0000313" key="2">
    <source>
        <dbReference type="Proteomes" id="UP000481583"/>
    </source>
</evidence>
<dbReference type="EMBL" id="JAAKZV010000058">
    <property type="protein sequence ID" value="NGN65320.1"/>
    <property type="molecule type" value="Genomic_DNA"/>
</dbReference>
<gene>
    <name evidence="1" type="ORF">G5C51_15605</name>
</gene>
<accession>A0A6G4U0N7</accession>
<keyword evidence="2" id="KW-1185">Reference proteome</keyword>
<sequence>MSSIPATLLLEERAEQAMHAVTGLADPELGHIPFFSADLLAEPALLTHGDWDYGSSHGRLTDACLLARHMTGADWWAETEERYKATLLDLLADDGLTYRRTHPRGNWAPHAHLVDQRATLLALTTWYLDTGDDEVRRAAERQVAALYRIAIKERDAWYYPASEYTRDGWPSANAVQLHLAPDPASFCGRLIMPLLRFHQATGHAEALELCAWFTRLITERSGVFLPDGSFNPALAYRSGHFHTRLGTLDGLAKYARFSGDHALTQFVKTAFDWALTQATAFGWTPGDLADQRYEHETCSLVDLIGIGATLARAGHTGYWTVVERFLRNHLTASQLDDTDWVRSAPDRSLDIPGWQTHYRVGERVKGAFAGYGAPNDYVSDAVLGRGHTSDVQACCVGSGVRGLFTGWNAIVTGDDQLVRVNLLLNRGSRYVDVLSHLPYEGRVDLDVRADCRELRLRIPPWAGYAHVAVVRHPVSGPAVTAAGREPELWAPDGCLRLARPRAGERITITFPLVAAETVETAAGREYRTRWRGDDVVGIEPEGRSRPMYRHRTLEPKAPERDRALHVPASEWAW</sequence>
<reference evidence="1 2" key="1">
    <citation type="submission" date="2020-02" db="EMBL/GenBank/DDBJ databases">
        <title>Whole-genome analyses of novel actinobacteria.</title>
        <authorList>
            <person name="Sahin N."/>
        </authorList>
    </citation>
    <scope>NUCLEOTIDE SEQUENCE [LARGE SCALE GENOMIC DNA]</scope>
    <source>
        <strain evidence="1 2">A7024</strain>
    </source>
</reference>
<comment type="caution">
    <text evidence="1">The sequence shown here is derived from an EMBL/GenBank/DDBJ whole genome shotgun (WGS) entry which is preliminary data.</text>
</comment>
<dbReference type="InterPro" id="IPR008928">
    <property type="entry name" value="6-hairpin_glycosidase_sf"/>
</dbReference>
<organism evidence="1 2">
    <name type="scientific">Streptomyces coryli</name>
    <dbReference type="NCBI Taxonomy" id="1128680"/>
    <lineage>
        <taxon>Bacteria</taxon>
        <taxon>Bacillati</taxon>
        <taxon>Actinomycetota</taxon>
        <taxon>Actinomycetes</taxon>
        <taxon>Kitasatosporales</taxon>
        <taxon>Streptomycetaceae</taxon>
        <taxon>Streptomyces</taxon>
    </lineage>
</organism>